<dbReference type="Proteomes" id="UP000198504">
    <property type="component" value="Unassembled WGS sequence"/>
</dbReference>
<dbReference type="OrthoDB" id="9797391at2"/>
<dbReference type="RefSeq" id="WP_091180849.1">
    <property type="nucleotide sequence ID" value="NZ_FOFA01000005.1"/>
</dbReference>
<keyword evidence="2" id="KW-0808">Transferase</keyword>
<organism evidence="2 3">
    <name type="scientific">Microlunatus flavus</name>
    <dbReference type="NCBI Taxonomy" id="1036181"/>
    <lineage>
        <taxon>Bacteria</taxon>
        <taxon>Bacillati</taxon>
        <taxon>Actinomycetota</taxon>
        <taxon>Actinomycetes</taxon>
        <taxon>Propionibacteriales</taxon>
        <taxon>Propionibacteriaceae</taxon>
        <taxon>Microlunatus</taxon>
    </lineage>
</organism>
<gene>
    <name evidence="2" type="ORF">SAMN05421756_10511</name>
</gene>
<dbReference type="PANTHER" id="PTHR43685">
    <property type="entry name" value="GLYCOSYLTRANSFERASE"/>
    <property type="match status" value="1"/>
</dbReference>
<protein>
    <submittedName>
        <fullName evidence="2">Glycosyltransferase involved in cell wall bisynthesis</fullName>
    </submittedName>
</protein>
<dbReference type="STRING" id="1036181.SAMN05421756_10511"/>
<reference evidence="3" key="1">
    <citation type="submission" date="2016-10" db="EMBL/GenBank/DDBJ databases">
        <authorList>
            <person name="Varghese N."/>
            <person name="Submissions S."/>
        </authorList>
    </citation>
    <scope>NUCLEOTIDE SEQUENCE [LARGE SCALE GENOMIC DNA]</scope>
    <source>
        <strain evidence="3">CGMCC 4.6856</strain>
    </source>
</reference>
<sequence>MIATGPGAPATRDLRFSVVVPAHDEAADLGAALDALLAQDVDAAYEVLVVDNASTDATAEVARSLGVRVVAEPRLGVCQARQTGVEAARGELIASTDADSVVPTDWLRRLDARFRADPGLVAVAGPCRYADPPWWAAVFPPAFFVVVGRLHATTGRLIYLTATNVAFRREGFPGYDVRLTQGGDEVDLRRRLQAWGRVAWDGGTVVDTSSRRMDFGLAHTVVVSFGYHYGLNYALGRLLRRRVLGPAPAVRADEARVARRWRRGWRAVLLTATAALVVRAVRRRRDQDEGRRG</sequence>
<proteinExistence type="predicted"/>
<dbReference type="Pfam" id="PF00535">
    <property type="entry name" value="Glycos_transf_2"/>
    <property type="match status" value="1"/>
</dbReference>
<evidence type="ECO:0000313" key="3">
    <source>
        <dbReference type="Proteomes" id="UP000198504"/>
    </source>
</evidence>
<feature type="domain" description="Glycosyltransferase 2-like" evidence="1">
    <location>
        <begin position="17"/>
        <end position="136"/>
    </location>
</feature>
<keyword evidence="3" id="KW-1185">Reference proteome</keyword>
<dbReference type="Gene3D" id="3.90.550.10">
    <property type="entry name" value="Spore Coat Polysaccharide Biosynthesis Protein SpsA, Chain A"/>
    <property type="match status" value="1"/>
</dbReference>
<dbReference type="InterPro" id="IPR001173">
    <property type="entry name" value="Glyco_trans_2-like"/>
</dbReference>
<dbReference type="EMBL" id="FOFA01000005">
    <property type="protein sequence ID" value="SEQ67697.1"/>
    <property type="molecule type" value="Genomic_DNA"/>
</dbReference>
<dbReference type="InterPro" id="IPR029044">
    <property type="entry name" value="Nucleotide-diphossugar_trans"/>
</dbReference>
<dbReference type="InterPro" id="IPR050834">
    <property type="entry name" value="Glycosyltransf_2"/>
</dbReference>
<accession>A0A1H9HZK4</accession>
<dbReference type="AlphaFoldDB" id="A0A1H9HZK4"/>
<dbReference type="GO" id="GO:0016740">
    <property type="term" value="F:transferase activity"/>
    <property type="evidence" value="ECO:0007669"/>
    <property type="project" value="UniProtKB-KW"/>
</dbReference>
<dbReference type="CDD" id="cd00761">
    <property type="entry name" value="Glyco_tranf_GTA_type"/>
    <property type="match status" value="1"/>
</dbReference>
<dbReference type="PANTHER" id="PTHR43685:SF2">
    <property type="entry name" value="GLYCOSYLTRANSFERASE 2-LIKE DOMAIN-CONTAINING PROTEIN"/>
    <property type="match status" value="1"/>
</dbReference>
<evidence type="ECO:0000313" key="2">
    <source>
        <dbReference type="EMBL" id="SEQ67697.1"/>
    </source>
</evidence>
<name>A0A1H9HZK4_9ACTN</name>
<dbReference type="SUPFAM" id="SSF53448">
    <property type="entry name" value="Nucleotide-diphospho-sugar transferases"/>
    <property type="match status" value="1"/>
</dbReference>
<evidence type="ECO:0000259" key="1">
    <source>
        <dbReference type="Pfam" id="PF00535"/>
    </source>
</evidence>